<accession>A0A8T0C3F5</accession>
<reference evidence="2 3" key="1">
    <citation type="journal article" date="2012" name="J. Bacteriol.">
        <title>Genome sequence of the cycloprodigiosin-producing bacterial strain Pseudoalteromonas rubra ATCC 29570(T).</title>
        <authorList>
            <person name="Xie B.B."/>
            <person name="Shu Y.L."/>
            <person name="Qin Q.L."/>
            <person name="Rong J.C."/>
            <person name="Zhang X.Y."/>
            <person name="Chen X.L."/>
            <person name="Zhou B.C."/>
            <person name="Zhang Y.Z."/>
        </authorList>
    </citation>
    <scope>NUCLEOTIDE SEQUENCE [LARGE SCALE GENOMIC DNA]</scope>
    <source>
        <strain evidence="2 3">DSM 6842</strain>
    </source>
</reference>
<feature type="signal peptide" evidence="1">
    <location>
        <begin position="1"/>
        <end position="19"/>
    </location>
</feature>
<comment type="caution">
    <text evidence="2">The sequence shown here is derived from an EMBL/GenBank/DDBJ whole genome shotgun (WGS) entry which is preliminary data.</text>
</comment>
<dbReference type="AlphaFoldDB" id="A0A8T0C3F5"/>
<protein>
    <submittedName>
        <fullName evidence="2">Uncharacterized protein</fullName>
    </submittedName>
</protein>
<feature type="chain" id="PRO_5035786386" evidence="1">
    <location>
        <begin position="20"/>
        <end position="114"/>
    </location>
</feature>
<proteinExistence type="predicted"/>
<gene>
    <name evidence="2" type="ORF">PRUB_a5008</name>
</gene>
<keyword evidence="1" id="KW-0732">Signal</keyword>
<sequence>MKKIIATLALSLASLSAQAYYCNGKVEAVDLTPGGTVLLTVTNLGEANTVCNLTAKSGNFTPEACHAIFSQMLAASMADKSVTLWFKNGDYNQCTKTNWGNFQRHGLYHLRVRG</sequence>
<evidence type="ECO:0000313" key="2">
    <source>
        <dbReference type="EMBL" id="KAF7785239.1"/>
    </source>
</evidence>
<organism evidence="2 3">
    <name type="scientific">Pseudoalteromonas rubra</name>
    <dbReference type="NCBI Taxonomy" id="43658"/>
    <lineage>
        <taxon>Bacteria</taxon>
        <taxon>Pseudomonadati</taxon>
        <taxon>Pseudomonadota</taxon>
        <taxon>Gammaproteobacteria</taxon>
        <taxon>Alteromonadales</taxon>
        <taxon>Pseudoalteromonadaceae</taxon>
        <taxon>Pseudoalteromonas</taxon>
    </lineage>
</organism>
<name>A0A8T0C3F5_9GAMM</name>
<evidence type="ECO:0000313" key="3">
    <source>
        <dbReference type="Proteomes" id="UP000016480"/>
    </source>
</evidence>
<dbReference type="RefSeq" id="WP_010386557.1">
    <property type="nucleotide sequence ID" value="NZ_AHCD03000039.1"/>
</dbReference>
<dbReference type="Proteomes" id="UP000016480">
    <property type="component" value="Unassembled WGS sequence"/>
</dbReference>
<dbReference type="GeneID" id="61359411"/>
<evidence type="ECO:0000256" key="1">
    <source>
        <dbReference type="SAM" id="SignalP"/>
    </source>
</evidence>
<dbReference type="EMBL" id="AHCD03000039">
    <property type="protein sequence ID" value="KAF7785239.1"/>
    <property type="molecule type" value="Genomic_DNA"/>
</dbReference>